<dbReference type="Gene3D" id="1.10.10.10">
    <property type="entry name" value="Winged helix-like DNA-binding domain superfamily/Winged helix DNA-binding domain"/>
    <property type="match status" value="1"/>
</dbReference>
<comment type="similarity">
    <text evidence="1">Belongs to the LysR transcriptional regulatory family.</text>
</comment>
<reference evidence="6" key="2">
    <citation type="journal article" date="2022" name="Syst. Appl. Microbiol.">
        <title>Physiological and genomic characterisation of Luteimonas fraxinea sp. nov., a bacterial species associated with trees tolerant to ash dieback.</title>
        <authorList>
            <person name="Ulrich K."/>
            <person name="Becker R."/>
            <person name="Behrendt U."/>
            <person name="Kube M."/>
            <person name="Schneck V."/>
            <person name="Ulrich A."/>
        </authorList>
    </citation>
    <scope>NUCLEOTIDE SEQUENCE</scope>
    <source>
        <strain evidence="6">A1P009</strain>
    </source>
</reference>
<dbReference type="PANTHER" id="PTHR30126:SF2">
    <property type="entry name" value="HTH-TYPE TRANSCRIPTIONAL REGULATOR YJIE"/>
    <property type="match status" value="1"/>
</dbReference>
<keyword evidence="4" id="KW-0804">Transcription</keyword>
<dbReference type="SUPFAM" id="SSF46785">
    <property type="entry name" value="Winged helix' DNA-binding domain"/>
    <property type="match status" value="1"/>
</dbReference>
<dbReference type="PANTHER" id="PTHR30126">
    <property type="entry name" value="HTH-TYPE TRANSCRIPTIONAL REGULATOR"/>
    <property type="match status" value="1"/>
</dbReference>
<accession>A0ABS8UFT5</accession>
<organism evidence="6 7">
    <name type="scientific">Luteimonas fraxinea</name>
    <dbReference type="NCBI Taxonomy" id="2901869"/>
    <lineage>
        <taxon>Bacteria</taxon>
        <taxon>Pseudomonadati</taxon>
        <taxon>Pseudomonadota</taxon>
        <taxon>Gammaproteobacteria</taxon>
        <taxon>Lysobacterales</taxon>
        <taxon>Lysobacteraceae</taxon>
        <taxon>Luteimonas</taxon>
    </lineage>
</organism>
<dbReference type="InterPro" id="IPR005119">
    <property type="entry name" value="LysR_subst-bd"/>
</dbReference>
<keyword evidence="2" id="KW-0805">Transcription regulation</keyword>
<dbReference type="Pfam" id="PF03466">
    <property type="entry name" value="LysR_substrate"/>
    <property type="match status" value="1"/>
</dbReference>
<comment type="caution">
    <text evidence="6">The sequence shown here is derived from an EMBL/GenBank/DDBJ whole genome shotgun (WGS) entry which is preliminary data.</text>
</comment>
<gene>
    <name evidence="6" type="ORF">LTT95_12180</name>
</gene>
<dbReference type="PRINTS" id="PR00039">
    <property type="entry name" value="HTHLYSR"/>
</dbReference>
<evidence type="ECO:0000313" key="7">
    <source>
        <dbReference type="Proteomes" id="UP001430360"/>
    </source>
</evidence>
<reference evidence="6" key="1">
    <citation type="submission" date="2021-12" db="EMBL/GenBank/DDBJ databases">
        <authorList>
            <person name="Ulrich A."/>
        </authorList>
    </citation>
    <scope>NUCLEOTIDE SEQUENCE</scope>
    <source>
        <strain evidence="6">A1P009</strain>
    </source>
</reference>
<dbReference type="Pfam" id="PF00126">
    <property type="entry name" value="HTH_1"/>
    <property type="match status" value="1"/>
</dbReference>
<dbReference type="PROSITE" id="PS50931">
    <property type="entry name" value="HTH_LYSR"/>
    <property type="match status" value="1"/>
</dbReference>
<protein>
    <submittedName>
        <fullName evidence="6">LysR family transcriptional regulator</fullName>
    </submittedName>
</protein>
<feature type="domain" description="HTH lysR-type" evidence="5">
    <location>
        <begin position="1"/>
        <end position="58"/>
    </location>
</feature>
<dbReference type="Gene3D" id="3.40.190.10">
    <property type="entry name" value="Periplasmic binding protein-like II"/>
    <property type="match status" value="1"/>
</dbReference>
<evidence type="ECO:0000259" key="5">
    <source>
        <dbReference type="PROSITE" id="PS50931"/>
    </source>
</evidence>
<dbReference type="EMBL" id="JAJQKU010000003">
    <property type="protein sequence ID" value="MCD9097697.1"/>
    <property type="molecule type" value="Genomic_DNA"/>
</dbReference>
<dbReference type="Proteomes" id="UP001430360">
    <property type="component" value="Unassembled WGS sequence"/>
</dbReference>
<dbReference type="RefSeq" id="WP_232136782.1">
    <property type="nucleotide sequence ID" value="NZ_CP089507.1"/>
</dbReference>
<dbReference type="InterPro" id="IPR036390">
    <property type="entry name" value="WH_DNA-bd_sf"/>
</dbReference>
<evidence type="ECO:0000256" key="2">
    <source>
        <dbReference type="ARBA" id="ARBA00023015"/>
    </source>
</evidence>
<dbReference type="InterPro" id="IPR036388">
    <property type="entry name" value="WH-like_DNA-bd_sf"/>
</dbReference>
<keyword evidence="7" id="KW-1185">Reference proteome</keyword>
<sequence length="300" mass="33186">MELNWIEDCLALADTLNFRRAAEIRHLTQPAFSRRIRSLEAGVGTPLFERSRQGVHLTPAGMAFRERAGALSRSIHAARNEALDIAGLRRPPLVFISTHALSFTFFPSWIHKAHHDPRLGAFQLVSDTLRASERLMLEDGAQFMLCHHHPRMRLLLDSTRFTSVVVGRDVLQPFSAPDATGRPIWKLRATGKAIPVLSYSDDSGLGRILASDAQLASLRSRFAVKFTSDLAATLRQMCKAGDGIAWLPRTLVEEDLHTGALVEASSKTVHAIPVDICLFRNRAQLGAEAERLWVALSAAD</sequence>
<proteinExistence type="inferred from homology"/>
<evidence type="ECO:0000313" key="6">
    <source>
        <dbReference type="EMBL" id="MCD9097697.1"/>
    </source>
</evidence>
<evidence type="ECO:0000256" key="3">
    <source>
        <dbReference type="ARBA" id="ARBA00023125"/>
    </source>
</evidence>
<evidence type="ECO:0000256" key="1">
    <source>
        <dbReference type="ARBA" id="ARBA00009437"/>
    </source>
</evidence>
<keyword evidence="3" id="KW-0238">DNA-binding</keyword>
<dbReference type="SUPFAM" id="SSF53850">
    <property type="entry name" value="Periplasmic binding protein-like II"/>
    <property type="match status" value="1"/>
</dbReference>
<name>A0ABS8UFT5_9GAMM</name>
<dbReference type="InterPro" id="IPR000847">
    <property type="entry name" value="LysR_HTH_N"/>
</dbReference>
<evidence type="ECO:0000256" key="4">
    <source>
        <dbReference type="ARBA" id="ARBA00023163"/>
    </source>
</evidence>